<dbReference type="CDD" id="cd07341">
    <property type="entry name" value="M56_BlaR1_MecR1_like"/>
    <property type="match status" value="1"/>
</dbReference>
<proteinExistence type="predicted"/>
<feature type="domain" description="Peptidase M56" evidence="2">
    <location>
        <begin position="76"/>
        <end position="241"/>
    </location>
</feature>
<name>A0A395W8Z6_9FIRM</name>
<feature type="transmembrane region" description="Helical" evidence="1">
    <location>
        <begin position="6"/>
        <end position="26"/>
    </location>
</feature>
<dbReference type="EMBL" id="QRYQ01000005">
    <property type="protein sequence ID" value="RGU92674.1"/>
    <property type="molecule type" value="Genomic_DNA"/>
</dbReference>
<sequence>MTYSLTSFFSGLCSVTLFIMYFGFILRHKKAYKYFRTDALLLIICLIFIRLLFPFEHKHMIYIPIQKVMNPLLDFFNQTYIVKLLILLWLMGSVIFLIYFIKDYIHTEYIYKKIIKQSQIVGYRQSYPVYKSKLIYGPCVIGLHKTISLPETDFSESDLNSILAHESYHIKKNHNLIKGILNIICCIYWWFIPIYFFKNYIFLYLEMKTDDSIIQNLDEKESFAYMQTLIQIQKQSSQKSFTSYISSNGFILNYRIHYMMRGLHKKKTNTFILVSTVLICFLSTFINISGYYTNTELTENTFEITNANAYIFENKNNPPSLLFYLDNQYILGGYTNLKEIQDEQKLPTYKDLGKTRNIQSITNTQNTVIKNSKQTTYRWKYKLEDGYVYRRLYNACKNTWVSDWMSA</sequence>
<evidence type="ECO:0000259" key="2">
    <source>
        <dbReference type="Pfam" id="PF05569"/>
    </source>
</evidence>
<gene>
    <name evidence="3" type="ORF">DWW32_04475</name>
</gene>
<feature type="transmembrane region" description="Helical" evidence="1">
    <location>
        <begin position="38"/>
        <end position="55"/>
    </location>
</feature>
<feature type="transmembrane region" description="Helical" evidence="1">
    <location>
        <begin position="80"/>
        <end position="101"/>
    </location>
</feature>
<dbReference type="Pfam" id="PF05569">
    <property type="entry name" value="Peptidase_M56"/>
    <property type="match status" value="1"/>
</dbReference>
<organism evidence="3 4">
    <name type="scientific">Holdemanella biformis</name>
    <dbReference type="NCBI Taxonomy" id="1735"/>
    <lineage>
        <taxon>Bacteria</taxon>
        <taxon>Bacillati</taxon>
        <taxon>Bacillota</taxon>
        <taxon>Erysipelotrichia</taxon>
        <taxon>Erysipelotrichales</taxon>
        <taxon>Erysipelotrichaceae</taxon>
        <taxon>Holdemanella</taxon>
    </lineage>
</organism>
<evidence type="ECO:0000256" key="1">
    <source>
        <dbReference type="SAM" id="Phobius"/>
    </source>
</evidence>
<feature type="transmembrane region" description="Helical" evidence="1">
    <location>
        <begin position="270"/>
        <end position="292"/>
    </location>
</feature>
<dbReference type="AlphaFoldDB" id="A0A395W8Z6"/>
<keyword evidence="1" id="KW-1133">Transmembrane helix</keyword>
<reference evidence="3 4" key="1">
    <citation type="submission" date="2018-08" db="EMBL/GenBank/DDBJ databases">
        <title>A genome reference for cultivated species of the human gut microbiota.</title>
        <authorList>
            <person name="Zou Y."/>
            <person name="Xue W."/>
            <person name="Luo G."/>
        </authorList>
    </citation>
    <scope>NUCLEOTIDE SEQUENCE [LARGE SCALE GENOMIC DNA]</scope>
    <source>
        <strain evidence="3 4">AF15-20</strain>
    </source>
</reference>
<comment type="caution">
    <text evidence="3">The sequence shown here is derived from an EMBL/GenBank/DDBJ whole genome shotgun (WGS) entry which is preliminary data.</text>
</comment>
<feature type="transmembrane region" description="Helical" evidence="1">
    <location>
        <begin position="179"/>
        <end position="197"/>
    </location>
</feature>
<dbReference type="Proteomes" id="UP000265489">
    <property type="component" value="Unassembled WGS sequence"/>
</dbReference>
<keyword evidence="1" id="KW-0472">Membrane</keyword>
<evidence type="ECO:0000313" key="4">
    <source>
        <dbReference type="Proteomes" id="UP000265489"/>
    </source>
</evidence>
<protein>
    <recommendedName>
        <fullName evidence="2">Peptidase M56 domain-containing protein</fullName>
    </recommendedName>
</protein>
<dbReference type="InterPro" id="IPR008756">
    <property type="entry name" value="Peptidase_M56"/>
</dbReference>
<accession>A0A395W8Z6</accession>
<keyword evidence="1" id="KW-0812">Transmembrane</keyword>
<evidence type="ECO:0000313" key="3">
    <source>
        <dbReference type="EMBL" id="RGU92674.1"/>
    </source>
</evidence>